<accession>A0A0K1W283</accession>
<protein>
    <submittedName>
        <fullName evidence="1">Uncharacterized protein</fullName>
    </submittedName>
</protein>
<organism evidence="1 2">
    <name type="scientific">Spiroplasma litorale</name>
    <dbReference type="NCBI Taxonomy" id="216942"/>
    <lineage>
        <taxon>Bacteria</taxon>
        <taxon>Bacillati</taxon>
        <taxon>Mycoplasmatota</taxon>
        <taxon>Mollicutes</taxon>
        <taxon>Entomoplasmatales</taxon>
        <taxon>Spiroplasmataceae</taxon>
        <taxon>Spiroplasma</taxon>
    </lineage>
</organism>
<dbReference type="STRING" id="216942.SLITO_v1c08220"/>
<evidence type="ECO:0000313" key="2">
    <source>
        <dbReference type="Proteomes" id="UP000067476"/>
    </source>
</evidence>
<dbReference type="EMBL" id="CP012357">
    <property type="protein sequence ID" value="AKX34439.1"/>
    <property type="molecule type" value="Genomic_DNA"/>
</dbReference>
<proteinExistence type="predicted"/>
<keyword evidence="2" id="KW-1185">Reference proteome</keyword>
<gene>
    <name evidence="1" type="ORF">SLITO_v1c08220</name>
</gene>
<dbReference type="AlphaFoldDB" id="A0A0K1W283"/>
<name>A0A0K1W283_9MOLU</name>
<sequence length="121" mass="13813">MFIPSVTSIVIACDMLNKINPQKPGTDPEKPVEPGTNPQEEFKKELQEKINEHFRNISSNMFELESDSKLTKYDFINLANIKKMTNEGINVSGFNLTSDQQQLINDSKKAIEFNDSLKKVY</sequence>
<reference evidence="1 2" key="1">
    <citation type="journal article" date="2015" name="Genome Announc.">
        <title>Complete Genome Sequence of Spiroplasma litorale TN-1T (DSM 21781), a Bacterium Isolated from a Green-Eyed Horsefly (Tabanus nigrovittatus).</title>
        <authorList>
            <person name="Lo W.S."/>
            <person name="Lai Y.C."/>
            <person name="Lien Y.W."/>
            <person name="Wang T.H."/>
            <person name="Kuo C.H."/>
        </authorList>
    </citation>
    <scope>NUCLEOTIDE SEQUENCE [LARGE SCALE GENOMIC DNA]</scope>
    <source>
        <strain evidence="1 2">TN-1</strain>
    </source>
</reference>
<dbReference type="PATRIC" id="fig|216942.3.peg.836"/>
<dbReference type="Proteomes" id="UP000067476">
    <property type="component" value="Chromosome"/>
</dbReference>
<evidence type="ECO:0000313" key="1">
    <source>
        <dbReference type="EMBL" id="AKX34439.1"/>
    </source>
</evidence>
<dbReference type="KEGG" id="sll:SLITO_v1c08220"/>